<reference evidence="1 2" key="1">
    <citation type="journal article" date="2020" name="Cell">
        <title>Large-Scale Comparative Analyses of Tick Genomes Elucidate Their Genetic Diversity and Vector Capacities.</title>
        <authorList>
            <consortium name="Tick Genome and Microbiome Consortium (TIGMIC)"/>
            <person name="Jia N."/>
            <person name="Wang J."/>
            <person name="Shi W."/>
            <person name="Du L."/>
            <person name="Sun Y."/>
            <person name="Zhan W."/>
            <person name="Jiang J.F."/>
            <person name="Wang Q."/>
            <person name="Zhang B."/>
            <person name="Ji P."/>
            <person name="Bell-Sakyi L."/>
            <person name="Cui X.M."/>
            <person name="Yuan T.T."/>
            <person name="Jiang B.G."/>
            <person name="Yang W.F."/>
            <person name="Lam T.T."/>
            <person name="Chang Q.C."/>
            <person name="Ding S.J."/>
            <person name="Wang X.J."/>
            <person name="Zhu J.G."/>
            <person name="Ruan X.D."/>
            <person name="Zhao L."/>
            <person name="Wei J.T."/>
            <person name="Ye R.Z."/>
            <person name="Que T.C."/>
            <person name="Du C.H."/>
            <person name="Zhou Y.H."/>
            <person name="Cheng J.X."/>
            <person name="Dai P.F."/>
            <person name="Guo W.B."/>
            <person name="Han X.H."/>
            <person name="Huang E.J."/>
            <person name="Li L.F."/>
            <person name="Wei W."/>
            <person name="Gao Y.C."/>
            <person name="Liu J.Z."/>
            <person name="Shao H.Z."/>
            <person name="Wang X."/>
            <person name="Wang C.C."/>
            <person name="Yang T.C."/>
            <person name="Huo Q.B."/>
            <person name="Li W."/>
            <person name="Chen H.Y."/>
            <person name="Chen S.E."/>
            <person name="Zhou L.G."/>
            <person name="Ni X.B."/>
            <person name="Tian J.H."/>
            <person name="Sheng Y."/>
            <person name="Liu T."/>
            <person name="Pan Y.S."/>
            <person name="Xia L.Y."/>
            <person name="Li J."/>
            <person name="Zhao F."/>
            <person name="Cao W.C."/>
        </authorList>
    </citation>
    <scope>NUCLEOTIDE SEQUENCE [LARGE SCALE GENOMIC DNA]</scope>
    <source>
        <strain evidence="1">Iper-2018</strain>
    </source>
</reference>
<organism evidence="1 2">
    <name type="scientific">Ixodes persulcatus</name>
    <name type="common">Taiga tick</name>
    <dbReference type="NCBI Taxonomy" id="34615"/>
    <lineage>
        <taxon>Eukaryota</taxon>
        <taxon>Metazoa</taxon>
        <taxon>Ecdysozoa</taxon>
        <taxon>Arthropoda</taxon>
        <taxon>Chelicerata</taxon>
        <taxon>Arachnida</taxon>
        <taxon>Acari</taxon>
        <taxon>Parasitiformes</taxon>
        <taxon>Ixodida</taxon>
        <taxon>Ixodoidea</taxon>
        <taxon>Ixodidae</taxon>
        <taxon>Ixodinae</taxon>
        <taxon>Ixodes</taxon>
    </lineage>
</organism>
<feature type="non-terminal residue" evidence="1">
    <location>
        <position position="100"/>
    </location>
</feature>
<dbReference type="Proteomes" id="UP000805193">
    <property type="component" value="Unassembled WGS sequence"/>
</dbReference>
<sequence>LSVQGAKRETKWFANVRTNVRAIVWLYKRSSGARARLQDVQERMGIEFPLELVQDALTRWNSEDVMLAHLLKLKPAVALDLEEPVIVESLTTDKWRLVTA</sequence>
<name>A0AC60PQ54_IXOPE</name>
<comment type="caution">
    <text evidence="1">The sequence shown here is derived from an EMBL/GenBank/DDBJ whole genome shotgun (WGS) entry which is preliminary data.</text>
</comment>
<accession>A0AC60PQ54</accession>
<proteinExistence type="predicted"/>
<evidence type="ECO:0000313" key="2">
    <source>
        <dbReference type="Proteomes" id="UP000805193"/>
    </source>
</evidence>
<evidence type="ECO:0000313" key="1">
    <source>
        <dbReference type="EMBL" id="KAG0422623.1"/>
    </source>
</evidence>
<dbReference type="EMBL" id="JABSTQ010010201">
    <property type="protein sequence ID" value="KAG0422623.1"/>
    <property type="molecule type" value="Genomic_DNA"/>
</dbReference>
<protein>
    <submittedName>
        <fullName evidence="1">Uncharacterized protein</fullName>
    </submittedName>
</protein>
<keyword evidence="2" id="KW-1185">Reference proteome</keyword>
<gene>
    <name evidence="1" type="ORF">HPB47_001562</name>
</gene>
<feature type="non-terminal residue" evidence="1">
    <location>
        <position position="1"/>
    </location>
</feature>